<organism evidence="2 3">
    <name type="scientific">Olea europaea subsp. europaea</name>
    <dbReference type="NCBI Taxonomy" id="158383"/>
    <lineage>
        <taxon>Eukaryota</taxon>
        <taxon>Viridiplantae</taxon>
        <taxon>Streptophyta</taxon>
        <taxon>Embryophyta</taxon>
        <taxon>Tracheophyta</taxon>
        <taxon>Spermatophyta</taxon>
        <taxon>Magnoliopsida</taxon>
        <taxon>eudicotyledons</taxon>
        <taxon>Gunneridae</taxon>
        <taxon>Pentapetalae</taxon>
        <taxon>asterids</taxon>
        <taxon>lamiids</taxon>
        <taxon>Lamiales</taxon>
        <taxon>Oleaceae</taxon>
        <taxon>Oleeae</taxon>
        <taxon>Olea</taxon>
    </lineage>
</organism>
<gene>
    <name evidence="2" type="ORF">OLEA9_A077600</name>
</gene>
<evidence type="ECO:0000256" key="1">
    <source>
        <dbReference type="SAM" id="SignalP"/>
    </source>
</evidence>
<dbReference type="EMBL" id="CACTIH010001812">
    <property type="protein sequence ID" value="CAA2963747.1"/>
    <property type="molecule type" value="Genomic_DNA"/>
</dbReference>
<feature type="chain" id="PRO_5035931705" evidence="1">
    <location>
        <begin position="17"/>
        <end position="85"/>
    </location>
</feature>
<dbReference type="AlphaFoldDB" id="A0A8S0Q906"/>
<reference evidence="2 3" key="1">
    <citation type="submission" date="2019-12" db="EMBL/GenBank/DDBJ databases">
        <authorList>
            <person name="Alioto T."/>
            <person name="Alioto T."/>
            <person name="Gomez Garrido J."/>
        </authorList>
    </citation>
    <scope>NUCLEOTIDE SEQUENCE [LARGE SCALE GENOMIC DNA]</scope>
</reference>
<name>A0A8S0Q906_OLEEU</name>
<dbReference type="Gramene" id="OE9A077600T1">
    <property type="protein sequence ID" value="OE9A077600C1"/>
    <property type="gene ID" value="OE9A077600"/>
</dbReference>
<feature type="signal peptide" evidence="1">
    <location>
        <begin position="1"/>
        <end position="16"/>
    </location>
</feature>
<proteinExistence type="predicted"/>
<accession>A0A8S0Q906</accession>
<evidence type="ECO:0000313" key="3">
    <source>
        <dbReference type="Proteomes" id="UP000594638"/>
    </source>
</evidence>
<keyword evidence="3" id="KW-1185">Reference proteome</keyword>
<dbReference type="Proteomes" id="UP000594638">
    <property type="component" value="Unassembled WGS sequence"/>
</dbReference>
<comment type="caution">
    <text evidence="2">The sequence shown here is derived from an EMBL/GenBank/DDBJ whole genome shotgun (WGS) entry which is preliminary data.</text>
</comment>
<evidence type="ECO:0000313" key="2">
    <source>
        <dbReference type="EMBL" id="CAA2963747.1"/>
    </source>
</evidence>
<keyword evidence="1" id="KW-0732">Signal</keyword>
<sequence>MPLLLFILIIVEIMYGFIDDLGNNDIQYLYEKNGTHDPGGGLVGRVAKLYIEEKISENPHVSMTSIKKDLHEGDKVLGPYCDWIR</sequence>
<protein>
    <submittedName>
        <fullName evidence="2">Uncharacterized protein</fullName>
    </submittedName>
</protein>